<reference evidence="1 2" key="1">
    <citation type="submission" date="2022-04" db="EMBL/GenBank/DDBJ databases">
        <title>Genome sequence of C. roseum typestrain.</title>
        <authorList>
            <person name="Poehlein A."/>
            <person name="Schoch T."/>
            <person name="Duerre P."/>
            <person name="Daniel R."/>
        </authorList>
    </citation>
    <scope>NUCLEOTIDE SEQUENCE [LARGE SCALE GENOMIC DNA]</scope>
    <source>
        <strain evidence="1 2">DSM 7320</strain>
    </source>
</reference>
<dbReference type="Proteomes" id="UP000190951">
    <property type="component" value="Chromosome"/>
</dbReference>
<dbReference type="PANTHER" id="PTHR40037">
    <property type="entry name" value="PHOSPHOESTERASE YJCG-RELATED"/>
    <property type="match status" value="1"/>
</dbReference>
<dbReference type="AlphaFoldDB" id="A0A1S8MCS8"/>
<dbReference type="InterPro" id="IPR009097">
    <property type="entry name" value="Cyclic_Pdiesterase"/>
</dbReference>
<dbReference type="InterPro" id="IPR050580">
    <property type="entry name" value="2H_phosphoesterase_YjcG-like"/>
</dbReference>
<evidence type="ECO:0000313" key="1">
    <source>
        <dbReference type="EMBL" id="URZ11928.1"/>
    </source>
</evidence>
<keyword evidence="2" id="KW-1185">Reference proteome</keyword>
<accession>A0A1S8MCS8</accession>
<dbReference type="STRING" id="84029.CROST_13100"/>
<dbReference type="Gene3D" id="3.90.1140.10">
    <property type="entry name" value="Cyclic phosphodiesterase"/>
    <property type="match status" value="1"/>
</dbReference>
<protein>
    <submittedName>
        <fullName evidence="1">Uncharacterized protein</fullName>
    </submittedName>
</protein>
<dbReference type="KEGG" id="crw:CROST_026450"/>
<sequence>MRYVLVCIIKGEAAKLNEKLAFEVKSKFNARRSKLPPHFTIKAPFETSEENIYELKEVLEKFRCRFNAEKMSIDGFSSFRKDVVYMKVNLSREGKEVHDQLIDELKRLKWLQWKNNEGKDKAFHCTIVSKKVKEHFDEILTHVKNYECNYKCYFDNISLYKWNVNKWEIDKEYNLTKVEE</sequence>
<name>A0A1S8MCS8_9CLOT</name>
<dbReference type="RefSeq" id="WP_077832958.1">
    <property type="nucleotide sequence ID" value="NZ_CP096983.1"/>
</dbReference>
<dbReference type="PANTHER" id="PTHR40037:SF1">
    <property type="entry name" value="PHOSPHOESTERASE SAOUHSC_00951-RELATED"/>
    <property type="match status" value="1"/>
</dbReference>
<proteinExistence type="predicted"/>
<dbReference type="SUPFAM" id="SSF55144">
    <property type="entry name" value="LigT-like"/>
    <property type="match status" value="1"/>
</dbReference>
<evidence type="ECO:0000313" key="2">
    <source>
        <dbReference type="Proteomes" id="UP000190951"/>
    </source>
</evidence>
<dbReference type="EMBL" id="CP096983">
    <property type="protein sequence ID" value="URZ11928.1"/>
    <property type="molecule type" value="Genomic_DNA"/>
</dbReference>
<organism evidence="1 2">
    <name type="scientific">Clostridium felsineum</name>
    <dbReference type="NCBI Taxonomy" id="36839"/>
    <lineage>
        <taxon>Bacteria</taxon>
        <taxon>Bacillati</taxon>
        <taxon>Bacillota</taxon>
        <taxon>Clostridia</taxon>
        <taxon>Eubacteriales</taxon>
        <taxon>Clostridiaceae</taxon>
        <taxon>Clostridium</taxon>
    </lineage>
</organism>
<gene>
    <name evidence="1" type="ORF">CROST_026450</name>
</gene>
<dbReference type="Pfam" id="PF13563">
    <property type="entry name" value="2_5_RNA_ligase2"/>
    <property type="match status" value="1"/>
</dbReference>